<gene>
    <name evidence="5" type="ORF">B4U80_04560</name>
</gene>
<keyword evidence="3" id="KW-0648">Protein biosynthesis</keyword>
<keyword evidence="2 5" id="KW-0396">Initiation factor</keyword>
<keyword evidence="6" id="KW-1185">Reference proteome</keyword>
<dbReference type="VEuPathDB" id="VectorBase:LDEU011458"/>
<dbReference type="STRING" id="299467.A0A443RZ96"/>
<evidence type="ECO:0000256" key="3">
    <source>
        <dbReference type="ARBA" id="ARBA00022917"/>
    </source>
</evidence>
<dbReference type="GO" id="GO:0003743">
    <property type="term" value="F:translation initiation factor activity"/>
    <property type="evidence" value="ECO:0007669"/>
    <property type="project" value="UniProtKB-KW"/>
</dbReference>
<dbReference type="PANTHER" id="PTHR45860:SF1">
    <property type="entry name" value="TRANSLATION INITIATION FACTOR EIF-2B SUBUNIT ALPHA"/>
    <property type="match status" value="1"/>
</dbReference>
<sequence length="211" mass="23672">MKYSIVEVKEEIKKRGNQFRRQVISCKDKVAKLAHPFISDRSVILVNSKSTIVYKTLCEAAQSHKRFTVFVTQSSVDNSGEIMLEWLKKKGIECNLILDSAIGYYMEKVDLVLTGAEGVLENGGIINKIGTYPLALCAKAMNKPFYVLVESFKFARLYLLNQDDIPQRIKCKHSANPIVDYTPPAFITLLLTNLGSLTTAAVSDVLMQLYL</sequence>
<dbReference type="EMBL" id="NCKV01016706">
    <property type="protein sequence ID" value="RWS20581.1"/>
    <property type="molecule type" value="Genomic_DNA"/>
</dbReference>
<comment type="similarity">
    <text evidence="1 4">Belongs to the eIF-2B alpha/beta/delta subunits family.</text>
</comment>
<proteinExistence type="inferred from homology"/>
<dbReference type="SUPFAM" id="SSF100950">
    <property type="entry name" value="NagB/RpiA/CoA transferase-like"/>
    <property type="match status" value="1"/>
</dbReference>
<protein>
    <submittedName>
        <fullName evidence="5">Translation initiation factor eIF-2B subunit alpha-like protein</fullName>
    </submittedName>
</protein>
<organism evidence="5 6">
    <name type="scientific">Leptotrombidium deliense</name>
    <dbReference type="NCBI Taxonomy" id="299467"/>
    <lineage>
        <taxon>Eukaryota</taxon>
        <taxon>Metazoa</taxon>
        <taxon>Ecdysozoa</taxon>
        <taxon>Arthropoda</taxon>
        <taxon>Chelicerata</taxon>
        <taxon>Arachnida</taxon>
        <taxon>Acari</taxon>
        <taxon>Acariformes</taxon>
        <taxon>Trombidiformes</taxon>
        <taxon>Prostigmata</taxon>
        <taxon>Anystina</taxon>
        <taxon>Parasitengona</taxon>
        <taxon>Trombiculoidea</taxon>
        <taxon>Trombiculidae</taxon>
        <taxon>Leptotrombidium</taxon>
    </lineage>
</organism>
<evidence type="ECO:0000313" key="6">
    <source>
        <dbReference type="Proteomes" id="UP000288716"/>
    </source>
</evidence>
<evidence type="ECO:0000256" key="1">
    <source>
        <dbReference type="ARBA" id="ARBA00007251"/>
    </source>
</evidence>
<dbReference type="InterPro" id="IPR037171">
    <property type="entry name" value="NagB/RpiA_transferase-like"/>
</dbReference>
<evidence type="ECO:0000256" key="4">
    <source>
        <dbReference type="RuleBase" id="RU003814"/>
    </source>
</evidence>
<evidence type="ECO:0000256" key="2">
    <source>
        <dbReference type="ARBA" id="ARBA00022540"/>
    </source>
</evidence>
<comment type="caution">
    <text evidence="5">The sequence shown here is derived from an EMBL/GenBank/DDBJ whole genome shotgun (WGS) entry which is preliminary data.</text>
</comment>
<dbReference type="Proteomes" id="UP000288716">
    <property type="component" value="Unassembled WGS sequence"/>
</dbReference>
<accession>A0A443RZ96</accession>
<dbReference type="InterPro" id="IPR042529">
    <property type="entry name" value="IF_2B-like_C"/>
</dbReference>
<dbReference type="AlphaFoldDB" id="A0A443RZ96"/>
<dbReference type="InterPro" id="IPR000649">
    <property type="entry name" value="IF-2B-related"/>
</dbReference>
<dbReference type="InterPro" id="IPR051501">
    <property type="entry name" value="eIF2B_alpha/beta/delta"/>
</dbReference>
<name>A0A443RZ96_9ACAR</name>
<dbReference type="GO" id="GO:0005085">
    <property type="term" value="F:guanyl-nucleotide exchange factor activity"/>
    <property type="evidence" value="ECO:0007669"/>
    <property type="project" value="TreeGrafter"/>
</dbReference>
<dbReference type="GO" id="GO:0005851">
    <property type="term" value="C:eukaryotic translation initiation factor 2B complex"/>
    <property type="evidence" value="ECO:0007669"/>
    <property type="project" value="TreeGrafter"/>
</dbReference>
<reference evidence="5 6" key="1">
    <citation type="journal article" date="2018" name="Gigascience">
        <title>Genomes of trombidid mites reveal novel predicted allergens and laterally-transferred genes associated with secondary metabolism.</title>
        <authorList>
            <person name="Dong X."/>
            <person name="Chaisiri K."/>
            <person name="Xia D."/>
            <person name="Armstrong S.D."/>
            <person name="Fang Y."/>
            <person name="Donnelly M.J."/>
            <person name="Kadowaki T."/>
            <person name="McGarry J.W."/>
            <person name="Darby A.C."/>
            <person name="Makepeace B.L."/>
        </authorList>
    </citation>
    <scope>NUCLEOTIDE SEQUENCE [LARGE SCALE GENOMIC DNA]</scope>
    <source>
        <strain evidence="5">UoL-UT</strain>
    </source>
</reference>
<dbReference type="OrthoDB" id="10249309at2759"/>
<dbReference type="Pfam" id="PF01008">
    <property type="entry name" value="IF-2B"/>
    <property type="match status" value="1"/>
</dbReference>
<dbReference type="PANTHER" id="PTHR45860">
    <property type="entry name" value="TRANSLATION INITIATION FACTOR EIF-2B SUBUNIT ALPHA"/>
    <property type="match status" value="1"/>
</dbReference>
<dbReference type="Gene3D" id="3.40.50.10470">
    <property type="entry name" value="Translation initiation factor eif-2b, domain 2"/>
    <property type="match status" value="1"/>
</dbReference>
<evidence type="ECO:0000313" key="5">
    <source>
        <dbReference type="EMBL" id="RWS20581.1"/>
    </source>
</evidence>